<sequence length="262" mass="28421">MEPSTSPNVSLSTNKPARVHSLSTSTKPEVPSAPPDEPSTSPCSSLPTYEQARVHSLSALSAKPEVPSAPPEYEEVDTTISRRIIQTTFPEPSTTIMEQPTPIHCASSCNVSCSHSHNEEPSTSLEFPLPAYEEARVHSLSIASAKPEVPSAPPEYEEVDTTVSGRIVQTTQSFLNQNRLDMFHDQTAHKIQTTLPKPSTTIIEQPTPIPCASSCNVSCHHGHNDICRRCKQKEDEETAELCINLCVCIFGICALALSSSKS</sequence>
<comment type="caution">
    <text evidence="2">The sequence shown here is derived from an EMBL/GenBank/DDBJ whole genome shotgun (WGS) entry which is preliminary data.</text>
</comment>
<reference evidence="2" key="1">
    <citation type="submission" date="2023-07" db="EMBL/GenBank/DDBJ databases">
        <authorList>
            <consortium name="CYATHOMIX"/>
        </authorList>
    </citation>
    <scope>NUCLEOTIDE SEQUENCE</scope>
    <source>
        <strain evidence="2">N/A</strain>
    </source>
</reference>
<proteinExistence type="predicted"/>
<name>A0AA36H3U5_CYLNA</name>
<feature type="compositionally biased region" description="Polar residues" evidence="1">
    <location>
        <begin position="1"/>
        <end position="27"/>
    </location>
</feature>
<feature type="compositionally biased region" description="Polar residues" evidence="1">
    <location>
        <begin position="38"/>
        <end position="48"/>
    </location>
</feature>
<evidence type="ECO:0000313" key="3">
    <source>
        <dbReference type="Proteomes" id="UP001176961"/>
    </source>
</evidence>
<dbReference type="AlphaFoldDB" id="A0AA36H3U5"/>
<accession>A0AA36H3U5</accession>
<feature type="region of interest" description="Disordered" evidence="1">
    <location>
        <begin position="1"/>
        <end position="50"/>
    </location>
</feature>
<evidence type="ECO:0000313" key="2">
    <source>
        <dbReference type="EMBL" id="CAJ0603595.1"/>
    </source>
</evidence>
<protein>
    <submittedName>
        <fullName evidence="2">Uncharacterized protein</fullName>
    </submittedName>
</protein>
<organism evidence="2 3">
    <name type="scientific">Cylicocyclus nassatus</name>
    <name type="common">Nematode worm</name>
    <dbReference type="NCBI Taxonomy" id="53992"/>
    <lineage>
        <taxon>Eukaryota</taxon>
        <taxon>Metazoa</taxon>
        <taxon>Ecdysozoa</taxon>
        <taxon>Nematoda</taxon>
        <taxon>Chromadorea</taxon>
        <taxon>Rhabditida</taxon>
        <taxon>Rhabditina</taxon>
        <taxon>Rhabditomorpha</taxon>
        <taxon>Strongyloidea</taxon>
        <taxon>Strongylidae</taxon>
        <taxon>Cylicocyclus</taxon>
    </lineage>
</organism>
<dbReference type="EMBL" id="CATQJL010000305">
    <property type="protein sequence ID" value="CAJ0603595.1"/>
    <property type="molecule type" value="Genomic_DNA"/>
</dbReference>
<evidence type="ECO:0000256" key="1">
    <source>
        <dbReference type="SAM" id="MobiDB-lite"/>
    </source>
</evidence>
<dbReference type="Proteomes" id="UP001176961">
    <property type="component" value="Unassembled WGS sequence"/>
</dbReference>
<keyword evidence="3" id="KW-1185">Reference proteome</keyword>
<gene>
    <name evidence="2" type="ORF">CYNAS_LOCUS15578</name>
</gene>